<feature type="compositionally biased region" description="Polar residues" evidence="1">
    <location>
        <begin position="211"/>
        <end position="222"/>
    </location>
</feature>
<feature type="compositionally biased region" description="Polar residues" evidence="1">
    <location>
        <begin position="252"/>
        <end position="261"/>
    </location>
</feature>
<name>A0AAV3YA14_9GAST</name>
<evidence type="ECO:0000313" key="3">
    <source>
        <dbReference type="Proteomes" id="UP000735302"/>
    </source>
</evidence>
<feature type="region of interest" description="Disordered" evidence="1">
    <location>
        <begin position="211"/>
        <end position="268"/>
    </location>
</feature>
<feature type="compositionally biased region" description="Basic and acidic residues" evidence="1">
    <location>
        <begin position="233"/>
        <end position="245"/>
    </location>
</feature>
<dbReference type="EMBL" id="BLXT01000744">
    <property type="protein sequence ID" value="GFN79798.1"/>
    <property type="molecule type" value="Genomic_DNA"/>
</dbReference>
<evidence type="ECO:0000313" key="2">
    <source>
        <dbReference type="EMBL" id="GFN79798.1"/>
    </source>
</evidence>
<accession>A0AAV3YA14</accession>
<proteinExistence type="predicted"/>
<comment type="caution">
    <text evidence="2">The sequence shown here is derived from an EMBL/GenBank/DDBJ whole genome shotgun (WGS) entry which is preliminary data.</text>
</comment>
<feature type="region of interest" description="Disordered" evidence="1">
    <location>
        <begin position="44"/>
        <end position="69"/>
    </location>
</feature>
<organism evidence="2 3">
    <name type="scientific">Plakobranchus ocellatus</name>
    <dbReference type="NCBI Taxonomy" id="259542"/>
    <lineage>
        <taxon>Eukaryota</taxon>
        <taxon>Metazoa</taxon>
        <taxon>Spiralia</taxon>
        <taxon>Lophotrochozoa</taxon>
        <taxon>Mollusca</taxon>
        <taxon>Gastropoda</taxon>
        <taxon>Heterobranchia</taxon>
        <taxon>Euthyneura</taxon>
        <taxon>Panpulmonata</taxon>
        <taxon>Sacoglossa</taxon>
        <taxon>Placobranchoidea</taxon>
        <taxon>Plakobranchidae</taxon>
        <taxon>Plakobranchus</taxon>
    </lineage>
</organism>
<dbReference type="AlphaFoldDB" id="A0AAV3YA14"/>
<protein>
    <submittedName>
        <fullName evidence="2">Uncharacterized protein</fullName>
    </submittedName>
</protein>
<sequence length="284" mass="30757">MVLNFPFLHSPNETFESFIANLLSAVPFRWSCILCRHHHAVNHRGQSGNGGPHPDVSLAPRSSLSPPRLPSWASKHLLEGASRREGEAGPTCQRPPPAVSLIVRARLGILAAKRLFTRASRVLELTRVGCSRLVQPALGSREIASCWGLVISLPRCGPGALLRAPLSLNLGSSLPTTSRGRGEKNRTQILKFWRSRSSRLGFTEREGKTSSSVWLTQTNRDSSPPLCQAQAAELDKPQADSECHGRGPVISTRATADNRQASPGDCVTLSLRGAPPECRLHAVP</sequence>
<keyword evidence="3" id="KW-1185">Reference proteome</keyword>
<evidence type="ECO:0000256" key="1">
    <source>
        <dbReference type="SAM" id="MobiDB-lite"/>
    </source>
</evidence>
<gene>
    <name evidence="2" type="ORF">PoB_000630400</name>
</gene>
<reference evidence="2 3" key="1">
    <citation type="journal article" date="2021" name="Elife">
        <title>Chloroplast acquisition without the gene transfer in kleptoplastic sea slugs, Plakobranchus ocellatus.</title>
        <authorList>
            <person name="Maeda T."/>
            <person name="Takahashi S."/>
            <person name="Yoshida T."/>
            <person name="Shimamura S."/>
            <person name="Takaki Y."/>
            <person name="Nagai Y."/>
            <person name="Toyoda A."/>
            <person name="Suzuki Y."/>
            <person name="Arimoto A."/>
            <person name="Ishii H."/>
            <person name="Satoh N."/>
            <person name="Nishiyama T."/>
            <person name="Hasebe M."/>
            <person name="Maruyama T."/>
            <person name="Minagawa J."/>
            <person name="Obokata J."/>
            <person name="Shigenobu S."/>
        </authorList>
    </citation>
    <scope>NUCLEOTIDE SEQUENCE [LARGE SCALE GENOMIC DNA]</scope>
</reference>
<feature type="compositionally biased region" description="Low complexity" evidence="1">
    <location>
        <begin position="57"/>
        <end position="69"/>
    </location>
</feature>
<dbReference type="Proteomes" id="UP000735302">
    <property type="component" value="Unassembled WGS sequence"/>
</dbReference>